<dbReference type="AlphaFoldDB" id="A0A182D199"/>
<protein>
    <submittedName>
        <fullName evidence="1">Uncharacterized protein</fullName>
    </submittedName>
</protein>
<accession>A0A182D199</accession>
<sequence length="38" mass="4358">MMQNPADPAGVRSPNDPVAIEDCRRRRFGDHEVIIHTR</sequence>
<reference evidence="1" key="1">
    <citation type="journal article" date="2015" name="Genome Announc.">
        <title>Complete Genome Sequence of the Bacteriochlorophyll b-Producing Photosynthetic Bacterium Blastochloris viridis.</title>
        <authorList>
            <person name="Tsukatani Y."/>
            <person name="Hirose Y."/>
            <person name="Harada J."/>
            <person name="Misawa N."/>
            <person name="Mori K."/>
            <person name="Inoue K."/>
            <person name="Tamiaki H."/>
        </authorList>
    </citation>
    <scope>NUCLEOTIDE SEQUENCE [LARGE SCALE GENOMIC DNA]</scope>
    <source>
        <strain evidence="1">DSM 133</strain>
    </source>
</reference>
<name>A0A182D199_BLAVI</name>
<proteinExistence type="predicted"/>
<gene>
    <name evidence="1" type="ORF">BV133_1340</name>
</gene>
<organism evidence="1">
    <name type="scientific">Blastochloris viridis</name>
    <name type="common">Rhodopseudomonas viridis</name>
    <dbReference type="NCBI Taxonomy" id="1079"/>
    <lineage>
        <taxon>Bacteria</taxon>
        <taxon>Pseudomonadati</taxon>
        <taxon>Pseudomonadota</taxon>
        <taxon>Alphaproteobacteria</taxon>
        <taxon>Hyphomicrobiales</taxon>
        <taxon>Blastochloridaceae</taxon>
        <taxon>Blastochloris</taxon>
    </lineage>
</organism>
<dbReference type="EMBL" id="AP014854">
    <property type="protein sequence ID" value="BAR98933.1"/>
    <property type="molecule type" value="Genomic_DNA"/>
</dbReference>
<evidence type="ECO:0000313" key="1">
    <source>
        <dbReference type="EMBL" id="BAR98933.1"/>
    </source>
</evidence>